<evidence type="ECO:0000313" key="11">
    <source>
        <dbReference type="EMBL" id="CAD7252047.1"/>
    </source>
</evidence>
<dbReference type="NCBIfam" id="TIGR02967">
    <property type="entry name" value="guan_deamin"/>
    <property type="match status" value="1"/>
</dbReference>
<dbReference type="GO" id="GO:0008892">
    <property type="term" value="F:guanine deaminase activity"/>
    <property type="evidence" value="ECO:0007669"/>
    <property type="project" value="UniProtKB-UniRule"/>
</dbReference>
<evidence type="ECO:0000256" key="4">
    <source>
        <dbReference type="ARBA" id="ARBA00014514"/>
    </source>
</evidence>
<dbReference type="AlphaFoldDB" id="A0A7R9FRB4"/>
<evidence type="ECO:0000256" key="3">
    <source>
        <dbReference type="ARBA" id="ARBA00012781"/>
    </source>
</evidence>
<accession>A0A7R9FRB4</accession>
<dbReference type="Proteomes" id="UP000677054">
    <property type="component" value="Unassembled WGS sequence"/>
</dbReference>
<feature type="domain" description="Amidohydrolase-related" evidence="10">
    <location>
        <begin position="101"/>
        <end position="467"/>
    </location>
</feature>
<sequence>MEAFVGTLVNPGESGISIVPESLVLVENGKASSFSSRSTCRLGAPNETRLVAPGCRNPKYFPNARRRVILAVVEVGRSSELDDLRGRYEIDEVSVLPEAWFLTPGLVDVHTHASQYPNIGIGLDLPLLEWLDRYTFPLEAKYLDLDFASTAYNTCVKRTLGNGTTTACYFGTIHTESSKELFRACQRAGQRAFVGKVSMDRNSPEYYVEDTQSGIREARDFLRWTEDQKDPLVKGIVTPRFAVTSTEASLEALGEMARTFHAPVQTHISENKSEVEVVRRMYPDASSYADVYKRAGLFDSKCILAHGIYLDDDEIELVKERKAGIAHCPRSNSQLTSGMCDVRRLLRKGVPVGLGTDMSGGSASSILDAMRQAWEISKLLSLQAGESEALTLDDCFALATIGGARVAGLEDQIGSIEKGKAFDALVLSPDPGVDFWDAGSPDQLVHKVLMLGDDRNIKAVFVAGRLVAGPGIP</sequence>
<keyword evidence="6 9" id="KW-0378">Hydrolase</keyword>
<evidence type="ECO:0000256" key="5">
    <source>
        <dbReference type="ARBA" id="ARBA00022723"/>
    </source>
</evidence>
<reference evidence="11" key="1">
    <citation type="submission" date="2020-11" db="EMBL/GenBank/DDBJ databases">
        <authorList>
            <person name="Tran Van P."/>
        </authorList>
    </citation>
    <scope>NUCLEOTIDE SEQUENCE</scope>
</reference>
<evidence type="ECO:0000256" key="1">
    <source>
        <dbReference type="ARBA" id="ARBA00004984"/>
    </source>
</evidence>
<dbReference type="FunFam" id="3.20.20.140:FF:000022">
    <property type="entry name" value="Guanine deaminase"/>
    <property type="match status" value="1"/>
</dbReference>
<comment type="function">
    <text evidence="9">Catalyzes the hydrolytic deamination of guanine, producing xanthine and ammonia.</text>
</comment>
<comment type="similarity">
    <text evidence="2 9">Belongs to the metallo-dependent hydrolases superfamily. ATZ/TRZ family.</text>
</comment>
<name>A0A7R9FRB4_9CRUS</name>
<dbReference type="PANTHER" id="PTHR11271:SF6">
    <property type="entry name" value="GUANINE DEAMINASE"/>
    <property type="match status" value="1"/>
</dbReference>
<dbReference type="InterPro" id="IPR032466">
    <property type="entry name" value="Metal_Hydrolase"/>
</dbReference>
<dbReference type="EMBL" id="CAJPEV010004062">
    <property type="protein sequence ID" value="CAG0901088.1"/>
    <property type="molecule type" value="Genomic_DNA"/>
</dbReference>
<evidence type="ECO:0000313" key="12">
    <source>
        <dbReference type="Proteomes" id="UP000677054"/>
    </source>
</evidence>
<protein>
    <recommendedName>
        <fullName evidence="4 9">Guanine deaminase</fullName>
        <shortName evidence="9">Guanase</shortName>
        <ecNumber evidence="3 9">3.5.4.3</ecNumber>
    </recommendedName>
    <alternativeName>
        <fullName evidence="9">Guanine aminohydrolase</fullName>
    </alternativeName>
</protein>
<evidence type="ECO:0000256" key="2">
    <source>
        <dbReference type="ARBA" id="ARBA00006745"/>
    </source>
</evidence>
<evidence type="ECO:0000256" key="7">
    <source>
        <dbReference type="ARBA" id="ARBA00022833"/>
    </source>
</evidence>
<dbReference type="InterPro" id="IPR014311">
    <property type="entry name" value="Guanine_deaminase"/>
</dbReference>
<dbReference type="GO" id="GO:0005829">
    <property type="term" value="C:cytosol"/>
    <property type="evidence" value="ECO:0007669"/>
    <property type="project" value="TreeGrafter"/>
</dbReference>
<comment type="cofactor">
    <cofactor evidence="9">
        <name>Zn(2+)</name>
        <dbReference type="ChEBI" id="CHEBI:29105"/>
    </cofactor>
    <text evidence="9">Binds 1 zinc ion per subunit.</text>
</comment>
<dbReference type="Gene3D" id="3.20.20.140">
    <property type="entry name" value="Metal-dependent hydrolases"/>
    <property type="match status" value="1"/>
</dbReference>
<gene>
    <name evidence="11" type="ORF">DSTB1V02_LOCUS11808</name>
</gene>
<keyword evidence="7 9" id="KW-0862">Zinc</keyword>
<dbReference type="InterPro" id="IPR006680">
    <property type="entry name" value="Amidohydro-rel"/>
</dbReference>
<comment type="catalytic activity">
    <reaction evidence="8 9">
        <text>guanine + H2O + H(+) = xanthine + NH4(+)</text>
        <dbReference type="Rhea" id="RHEA:14665"/>
        <dbReference type="ChEBI" id="CHEBI:15377"/>
        <dbReference type="ChEBI" id="CHEBI:15378"/>
        <dbReference type="ChEBI" id="CHEBI:16235"/>
        <dbReference type="ChEBI" id="CHEBI:17712"/>
        <dbReference type="ChEBI" id="CHEBI:28938"/>
        <dbReference type="EC" id="3.5.4.3"/>
    </reaction>
</comment>
<dbReference type="InterPro" id="IPR051607">
    <property type="entry name" value="Metallo-dep_hydrolases"/>
</dbReference>
<evidence type="ECO:0000256" key="9">
    <source>
        <dbReference type="RuleBase" id="RU366009"/>
    </source>
</evidence>
<keyword evidence="5 9" id="KW-0479">Metal-binding</keyword>
<evidence type="ECO:0000259" key="10">
    <source>
        <dbReference type="Pfam" id="PF01979"/>
    </source>
</evidence>
<dbReference type="EMBL" id="LR903579">
    <property type="protein sequence ID" value="CAD7252047.1"/>
    <property type="molecule type" value="Genomic_DNA"/>
</dbReference>
<proteinExistence type="inferred from homology"/>
<dbReference type="GO" id="GO:0008270">
    <property type="term" value="F:zinc ion binding"/>
    <property type="evidence" value="ECO:0007669"/>
    <property type="project" value="UniProtKB-UniRule"/>
</dbReference>
<dbReference type="UniPathway" id="UPA00603">
    <property type="reaction ID" value="UER00660"/>
</dbReference>
<dbReference type="Pfam" id="PF01979">
    <property type="entry name" value="Amidohydro_1"/>
    <property type="match status" value="1"/>
</dbReference>
<dbReference type="EC" id="3.5.4.3" evidence="3 9"/>
<dbReference type="GO" id="GO:0006147">
    <property type="term" value="P:guanine catabolic process"/>
    <property type="evidence" value="ECO:0007669"/>
    <property type="project" value="UniProtKB-UniRule"/>
</dbReference>
<comment type="pathway">
    <text evidence="1 9">Purine metabolism; guanine degradation; xanthine from guanine: step 1/1.</text>
</comment>
<keyword evidence="12" id="KW-1185">Reference proteome</keyword>
<dbReference type="PANTHER" id="PTHR11271">
    <property type="entry name" value="GUANINE DEAMINASE"/>
    <property type="match status" value="1"/>
</dbReference>
<evidence type="ECO:0000256" key="8">
    <source>
        <dbReference type="ARBA" id="ARBA00051148"/>
    </source>
</evidence>
<organism evidence="11">
    <name type="scientific">Darwinula stevensoni</name>
    <dbReference type="NCBI Taxonomy" id="69355"/>
    <lineage>
        <taxon>Eukaryota</taxon>
        <taxon>Metazoa</taxon>
        <taxon>Ecdysozoa</taxon>
        <taxon>Arthropoda</taxon>
        <taxon>Crustacea</taxon>
        <taxon>Oligostraca</taxon>
        <taxon>Ostracoda</taxon>
        <taxon>Podocopa</taxon>
        <taxon>Podocopida</taxon>
        <taxon>Darwinulocopina</taxon>
        <taxon>Darwinuloidea</taxon>
        <taxon>Darwinulidae</taxon>
        <taxon>Darwinula</taxon>
    </lineage>
</organism>
<dbReference type="OrthoDB" id="194468at2759"/>
<dbReference type="InterPro" id="IPR011059">
    <property type="entry name" value="Metal-dep_hydrolase_composite"/>
</dbReference>
<evidence type="ECO:0000256" key="6">
    <source>
        <dbReference type="ARBA" id="ARBA00022801"/>
    </source>
</evidence>
<dbReference type="SUPFAM" id="SSF51556">
    <property type="entry name" value="Metallo-dependent hydrolases"/>
    <property type="match status" value="1"/>
</dbReference>
<dbReference type="Gene3D" id="2.30.40.10">
    <property type="entry name" value="Urease, subunit C, domain 1"/>
    <property type="match status" value="1"/>
</dbReference>